<dbReference type="GO" id="GO:0005886">
    <property type="term" value="C:plasma membrane"/>
    <property type="evidence" value="ECO:0007669"/>
    <property type="project" value="UniProtKB-SubCell"/>
</dbReference>
<dbReference type="RefSeq" id="WP_062265276.1">
    <property type="nucleotide sequence ID" value="NZ_LT158599.1"/>
</dbReference>
<name>A0A0X3BPS0_9EURY</name>
<dbReference type="GeneID" id="27138385"/>
<keyword evidence="1" id="KW-0812">Transmembrane</keyword>
<accession>A0A0X3BPS0</accession>
<sequence>MALDRLLNVARKEFSDHITSRRFVIILGLLLVISAIGMHSGIGSYNDRLESYNQQLQHMQEVAVDGPYAGWMPEKPSIMLIFNAMMSYMTTLGAVLAIAIGFDLVSKEKETRSLKSLLAHPVYRDEIINGKAVGGIAALGFAMALALAISLAMLLLFSIVPTLEEFVAILLFGVISLGFLLAYFAIALTMSTVSRESGNALIYTLVIFFAVSTLLPVLGAMAGDALAGDMPEPPQTAPMPTPLGRTVTGTASGGYFTTSVSQSVVHRVSEGPDPEWQQYEEDVKAYTEKRMFINDVTNLISPQMNYYKAAMAVTNPRIAAMMSSPYSAPLISQETPGLAEALSTVWMNIAALIVFPSVFFAAAYIKFMRMDIR</sequence>
<feature type="transmembrane region" description="Helical" evidence="1">
    <location>
        <begin position="345"/>
        <end position="365"/>
    </location>
</feature>
<dbReference type="AlphaFoldDB" id="A0A0X3BPS0"/>
<feature type="transmembrane region" description="Helical" evidence="1">
    <location>
        <begin position="166"/>
        <end position="188"/>
    </location>
</feature>
<dbReference type="GO" id="GO:0140359">
    <property type="term" value="F:ABC-type transporter activity"/>
    <property type="evidence" value="ECO:0007669"/>
    <property type="project" value="InterPro"/>
</dbReference>
<dbReference type="PANTHER" id="PTHR43471">
    <property type="entry name" value="ABC TRANSPORTER PERMEASE"/>
    <property type="match status" value="1"/>
</dbReference>
<dbReference type="EMBL" id="LT158599">
    <property type="protein sequence ID" value="CVK34063.1"/>
    <property type="molecule type" value="Genomic_DNA"/>
</dbReference>
<dbReference type="OrthoDB" id="86287at2157"/>
<protein>
    <submittedName>
        <fullName evidence="2">ABC-2 type transport system permease protein</fullName>
    </submittedName>
</protein>
<evidence type="ECO:0000256" key="1">
    <source>
        <dbReference type="SAM" id="Phobius"/>
    </source>
</evidence>
<reference evidence="2 3" key="1">
    <citation type="submission" date="2016-01" db="EMBL/GenBank/DDBJ databases">
        <authorList>
            <person name="Manzoor S."/>
        </authorList>
    </citation>
    <scope>NUCLEOTIDE SEQUENCE [LARGE SCALE GENOMIC DNA]</scope>
    <source>
        <strain evidence="2">Methanoculleus sp MAB1</strain>
    </source>
</reference>
<evidence type="ECO:0000313" key="3">
    <source>
        <dbReference type="Proteomes" id="UP000069850"/>
    </source>
</evidence>
<evidence type="ECO:0000313" key="2">
    <source>
        <dbReference type="EMBL" id="CVK34063.1"/>
    </source>
</evidence>
<keyword evidence="1" id="KW-1133">Transmembrane helix</keyword>
<keyword evidence="1" id="KW-0472">Membrane</keyword>
<gene>
    <name evidence="2" type="ORF">MMAB1_2850</name>
</gene>
<dbReference type="Pfam" id="PF12679">
    <property type="entry name" value="ABC2_membrane_2"/>
    <property type="match status" value="1"/>
</dbReference>
<dbReference type="KEGG" id="mema:MMAB1_2850"/>
<dbReference type="PANTHER" id="PTHR43471:SF13">
    <property type="entry name" value="ABC-2 TYPE TRANSPORT SYSTEM PERMEASE PROTEIN"/>
    <property type="match status" value="1"/>
</dbReference>
<feature type="transmembrane region" description="Helical" evidence="1">
    <location>
        <begin position="133"/>
        <end position="160"/>
    </location>
</feature>
<feature type="transmembrane region" description="Helical" evidence="1">
    <location>
        <begin position="200"/>
        <end position="222"/>
    </location>
</feature>
<organism evidence="2 3">
    <name type="scientific">Methanoculleus bourgensis</name>
    <dbReference type="NCBI Taxonomy" id="83986"/>
    <lineage>
        <taxon>Archaea</taxon>
        <taxon>Methanobacteriati</taxon>
        <taxon>Methanobacteriota</taxon>
        <taxon>Stenosarchaea group</taxon>
        <taxon>Methanomicrobia</taxon>
        <taxon>Methanomicrobiales</taxon>
        <taxon>Methanomicrobiaceae</taxon>
        <taxon>Methanoculleus</taxon>
    </lineage>
</organism>
<feature type="transmembrane region" description="Helical" evidence="1">
    <location>
        <begin position="21"/>
        <end position="42"/>
    </location>
</feature>
<proteinExistence type="predicted"/>
<feature type="transmembrane region" description="Helical" evidence="1">
    <location>
        <begin position="78"/>
        <end position="105"/>
    </location>
</feature>
<dbReference type="Proteomes" id="UP000069850">
    <property type="component" value="Chromosome 1"/>
</dbReference>